<evidence type="ECO:0000313" key="6">
    <source>
        <dbReference type="Proteomes" id="UP000464657"/>
    </source>
</evidence>
<dbReference type="InterPro" id="IPR003644">
    <property type="entry name" value="Calx_beta"/>
</dbReference>
<dbReference type="InterPro" id="IPR038081">
    <property type="entry name" value="CalX-like_sf"/>
</dbReference>
<dbReference type="SUPFAM" id="SSF141072">
    <property type="entry name" value="CalX-like"/>
    <property type="match status" value="1"/>
</dbReference>
<dbReference type="Proteomes" id="UP000464657">
    <property type="component" value="Chromosome"/>
</dbReference>
<name>A0A7L4ZMK0_9FLAO</name>
<protein>
    <submittedName>
        <fullName evidence="5">Amylopullulanase</fullName>
    </submittedName>
</protein>
<dbReference type="InterPro" id="IPR036415">
    <property type="entry name" value="Lamin_tail_dom_sf"/>
</dbReference>
<reference evidence="5 6" key="1">
    <citation type="journal article" date="2013" name="Int. J. Syst. Evol. Microbiol.">
        <title>Kordia antarctica sp. nov., isolated from Antarctic seawater.</title>
        <authorList>
            <person name="Baek K."/>
            <person name="Choi A."/>
            <person name="Kang I."/>
            <person name="Lee K."/>
            <person name="Cho J.C."/>
        </authorList>
    </citation>
    <scope>NUCLEOTIDE SEQUENCE [LARGE SCALE GENOMIC DNA]</scope>
    <source>
        <strain evidence="5 6">IMCC3317</strain>
    </source>
</reference>
<dbReference type="NCBIfam" id="TIGR04183">
    <property type="entry name" value="Por_Secre_tail"/>
    <property type="match status" value="1"/>
</dbReference>
<gene>
    <name evidence="5" type="primary">apu</name>
    <name evidence="5" type="ORF">IMCC3317_33060</name>
</gene>
<dbReference type="GO" id="GO:0016020">
    <property type="term" value="C:membrane"/>
    <property type="evidence" value="ECO:0007669"/>
    <property type="project" value="InterPro"/>
</dbReference>
<dbReference type="GO" id="GO:0007154">
    <property type="term" value="P:cell communication"/>
    <property type="evidence" value="ECO:0007669"/>
    <property type="project" value="InterPro"/>
</dbReference>
<dbReference type="InterPro" id="IPR001322">
    <property type="entry name" value="Lamin_tail_dom"/>
</dbReference>
<evidence type="ECO:0000256" key="3">
    <source>
        <dbReference type="ARBA" id="ARBA00022837"/>
    </source>
</evidence>
<dbReference type="Gene3D" id="2.60.40.1260">
    <property type="entry name" value="Lamin Tail domain"/>
    <property type="match status" value="1"/>
</dbReference>
<accession>A0A7L4ZMK0</accession>
<dbReference type="PROSITE" id="PS51841">
    <property type="entry name" value="LTD"/>
    <property type="match status" value="1"/>
</dbReference>
<dbReference type="Pfam" id="PF03160">
    <property type="entry name" value="Calx-beta"/>
    <property type="match status" value="1"/>
</dbReference>
<proteinExistence type="predicted"/>
<evidence type="ECO:0000256" key="2">
    <source>
        <dbReference type="ARBA" id="ARBA00022737"/>
    </source>
</evidence>
<keyword evidence="6" id="KW-1185">Reference proteome</keyword>
<keyword evidence="2" id="KW-0677">Repeat</keyword>
<evidence type="ECO:0000259" key="4">
    <source>
        <dbReference type="PROSITE" id="PS51841"/>
    </source>
</evidence>
<dbReference type="SUPFAM" id="SSF74853">
    <property type="entry name" value="Lamin A/C globular tail domain"/>
    <property type="match status" value="1"/>
</dbReference>
<sequence>MKKITTPMLFFLICFVGNSQTIIDFETLNSGYTPSATSGTGFTDVFNRTNADLPGTTSETGFYWAVEDNPLINPTIDLTQISIAGATDFTFSLDMLAHHYNDWDLLDEVLITYSVDGGGYQNLMWVQNTGATFNTPASLDTDFDGNGECVAILPALTQGTADGCTVNSSDFQTFATSAITLSSNTTLDIRLQFNGLTSTDEGIYIDNITISQTSSCSDALDFANIQSPTTSQTITVGDAFTVFAQGYEPGVTEAAGAGTGVEAWIGYNTTNNDPSVGAGWTWIAATFNVQSGNNDEFSAEIGSALPSGTYYYASRFRLNSCNFTYGGSGGVWSNDSVQLTVNPDVADFCNVDFPKTATITAGDTFNVYAQVYEPGITDAVGQGANVEAWIGYNTTDNDPSVGAGWTWVVSTYDSDAGNNDQYTSEIGSPLAAGTYYYASRFRINSSDFTYGGILADNMGDFWDAITYNSGILTINSPPVSDLVITEIMYNTSGTDDEWIEICNVSGSTQSLSLYTIDFNGSTLYTFSGGTTIADGTCITIAVGSDGDGTFNPGCNFTPDYGLSANINDTNNLSNAAGTITLFAADGTTVADVVTYDDADGADGNDASLHVTDITMDNSDTGTNWQEVALGGSPGSNSLMSPCAGTQVEFLATTSTLSEGGVTIDICVEITNPSGSVATTVEVALDGGSTATNGTDYDDGAGTPAAISFPVTLTFPAGSSTNQCVSIFISNDDAIAEPSETVILNLQNVAGGTTASIASNATHTLTITDNDGGASGDIMITQYYEGTVTNKWVEVKNISGSIIPANTYYIIVLNNADADTPTAADPTSVISPSFNNNVLISTDIAIGEVRRYKHNSAVLPAYASPGEVGYDGNPTFEFPLGAAMFSGDDIVIISTTNDNNTWANRVDVIGDGALWGDRRCFVRNSCVSSGPSTTWNRDDWVEFTDAEVENPVSGTNPYLGEHEQGITSWNGSVWSTGGPDRSRIVSLAGNYNTTTHGNLIVCSLTINSGVTLTVPSATYVDIQNDLTVNDTGIMNINHEGSLIMVEDAGSVTLNGTGIINVEKTTTSFEQYDYTYWSSPVTSTTFGTVLGTWRLDYTFSYLAANFEDLDNDEFDDNGDVWTVVAAANSITPGVGYAAMGPTAGTFPRTETVLFSGIVNNGVLTTPISLSADATDADDDWNFIGNPYPSAISADDFVAFNTNITGTLYFWTHVDDVSISNPGPHAFNYSTDDYAMYNTVGGIGTSSISGSSAPTGFIASGQGFFMEAITAGTVTFNNSMRSNTYANNDFFRPNTAENDPTIEKDRVWLNLTNPDGVFSELLIGFFDDATLQKDRLYDGIRLKGSNYVSFYSKDSTNEYGIQGRPTFIESDIVPLGYDSTILGDLTISLGELDGILNTTDVYLKDLQLNITHDIKLADYTFTTTDGIFPNRFQLQFINTTVLNVEDVITENDLAVYLNTNNELEIKQRTRTQINTVTLYSMLGKQLASINDMNQKISLREQSSGVYIVVIDTEKGKITKKITR</sequence>
<organism evidence="5 6">
    <name type="scientific">Kordia antarctica</name>
    <dbReference type="NCBI Taxonomy" id="1218801"/>
    <lineage>
        <taxon>Bacteria</taxon>
        <taxon>Pseudomonadati</taxon>
        <taxon>Bacteroidota</taxon>
        <taxon>Flavobacteriia</taxon>
        <taxon>Flavobacteriales</taxon>
        <taxon>Flavobacteriaceae</taxon>
        <taxon>Kordia</taxon>
    </lineage>
</organism>
<dbReference type="Gene3D" id="2.60.40.2030">
    <property type="match status" value="1"/>
</dbReference>
<dbReference type="EMBL" id="CP019288">
    <property type="protein sequence ID" value="QHI37923.1"/>
    <property type="molecule type" value="Genomic_DNA"/>
</dbReference>
<dbReference type="Pfam" id="PF00932">
    <property type="entry name" value="LTD"/>
    <property type="match status" value="1"/>
</dbReference>
<dbReference type="KEGG" id="kan:IMCC3317_33060"/>
<keyword evidence="1" id="KW-0732">Signal</keyword>
<evidence type="ECO:0000256" key="1">
    <source>
        <dbReference type="ARBA" id="ARBA00022729"/>
    </source>
</evidence>
<dbReference type="InterPro" id="IPR026444">
    <property type="entry name" value="Secre_tail"/>
</dbReference>
<feature type="domain" description="LTD" evidence="4">
    <location>
        <begin position="468"/>
        <end position="597"/>
    </location>
</feature>
<evidence type="ECO:0000313" key="5">
    <source>
        <dbReference type="EMBL" id="QHI37923.1"/>
    </source>
</evidence>
<keyword evidence="3" id="KW-0106">Calcium</keyword>